<gene>
    <name evidence="10" type="primary">LOC140012623</name>
</gene>
<comment type="similarity">
    <text evidence="1">Belongs to the disease resistance NB-LRR family.</text>
</comment>
<keyword evidence="5" id="KW-0611">Plant defense</keyword>
<dbReference type="CDD" id="cd14798">
    <property type="entry name" value="RX-CC_like"/>
    <property type="match status" value="1"/>
</dbReference>
<evidence type="ECO:0000256" key="1">
    <source>
        <dbReference type="ARBA" id="ARBA00008894"/>
    </source>
</evidence>
<dbReference type="Proteomes" id="UP001652660">
    <property type="component" value="Chromosome 8e"/>
</dbReference>
<dbReference type="GeneID" id="140012623"/>
<dbReference type="PANTHER" id="PTHR36766:SF63">
    <property type="entry name" value="NB-ARC DOMAIN-CONTAINING PROTEIN"/>
    <property type="match status" value="1"/>
</dbReference>
<dbReference type="InterPro" id="IPR041118">
    <property type="entry name" value="Rx_N"/>
</dbReference>
<dbReference type="Pfam" id="PF00931">
    <property type="entry name" value="NB-ARC"/>
    <property type="match status" value="1"/>
</dbReference>
<dbReference type="InterPro" id="IPR027417">
    <property type="entry name" value="P-loop_NTPase"/>
</dbReference>
<dbReference type="Gene3D" id="3.40.50.300">
    <property type="entry name" value="P-loop containing nucleotide triphosphate hydrolases"/>
    <property type="match status" value="1"/>
</dbReference>
<dbReference type="SUPFAM" id="SSF52540">
    <property type="entry name" value="P-loop containing nucleoside triphosphate hydrolases"/>
    <property type="match status" value="1"/>
</dbReference>
<sequence length="323" mass="37494">MEWFLKYADTEQSVRERVQTWVAEFKAIAYEANDLVEDYAFRVSSQDSTSFLERYACIFNECYTRHNLGSEIQSLRNRISSLTHGFAEYGITTIMEQQAPSSTQQKSRRTYSFVADDDFIGLETDVEILFKCLLDEGQVGSQKVISIYGMGGLGKTTLARRVYHDPRLRKYFSGFAWVCVSQQWQAIDLLQEMLVELIPDTERRTLTMNSTEQELGTKLRQVLQQRRCLIVLDDIWSIEAWDSIKHAFPMTEKGSKILLTTRKRDMALHIDPDGYHHEPPLLNEDESWELLRKKALTVHDKELAMHWISSIAYLLIKPTSSRT</sequence>
<dbReference type="InterPro" id="IPR002182">
    <property type="entry name" value="NB-ARC"/>
</dbReference>
<feature type="domain" description="Disease resistance N-terminal" evidence="8">
    <location>
        <begin position="1"/>
        <end position="50"/>
    </location>
</feature>
<evidence type="ECO:0000313" key="10">
    <source>
        <dbReference type="RefSeq" id="XP_071916997.1"/>
    </source>
</evidence>
<dbReference type="Gene3D" id="1.20.5.4130">
    <property type="match status" value="1"/>
</dbReference>
<name>A0ABM4VBT4_COFAR</name>
<keyword evidence="4" id="KW-0547">Nucleotide-binding</keyword>
<dbReference type="PRINTS" id="PR00364">
    <property type="entry name" value="DISEASERSIST"/>
</dbReference>
<keyword evidence="3" id="KW-0677">Repeat</keyword>
<evidence type="ECO:0000313" key="9">
    <source>
        <dbReference type="Proteomes" id="UP001652660"/>
    </source>
</evidence>
<accession>A0ABM4VBT4</accession>
<dbReference type="PANTHER" id="PTHR36766">
    <property type="entry name" value="PLANT BROAD-SPECTRUM MILDEW RESISTANCE PROTEIN RPW8"/>
    <property type="match status" value="1"/>
</dbReference>
<evidence type="ECO:0000256" key="3">
    <source>
        <dbReference type="ARBA" id="ARBA00022737"/>
    </source>
</evidence>
<evidence type="ECO:0000256" key="2">
    <source>
        <dbReference type="ARBA" id="ARBA00022614"/>
    </source>
</evidence>
<proteinExistence type="inferred from homology"/>
<dbReference type="RefSeq" id="XP_071916997.1">
    <property type="nucleotide sequence ID" value="XM_072060896.1"/>
</dbReference>
<reference evidence="10" key="1">
    <citation type="submission" date="2025-08" db="UniProtKB">
        <authorList>
            <consortium name="RefSeq"/>
        </authorList>
    </citation>
    <scope>IDENTIFICATION</scope>
    <source>
        <tissue evidence="10">Leaves</tissue>
    </source>
</reference>
<organism evidence="9 10">
    <name type="scientific">Coffea arabica</name>
    <name type="common">Arabian coffee</name>
    <dbReference type="NCBI Taxonomy" id="13443"/>
    <lineage>
        <taxon>Eukaryota</taxon>
        <taxon>Viridiplantae</taxon>
        <taxon>Streptophyta</taxon>
        <taxon>Embryophyta</taxon>
        <taxon>Tracheophyta</taxon>
        <taxon>Spermatophyta</taxon>
        <taxon>Magnoliopsida</taxon>
        <taxon>eudicotyledons</taxon>
        <taxon>Gunneridae</taxon>
        <taxon>Pentapetalae</taxon>
        <taxon>asterids</taxon>
        <taxon>lamiids</taxon>
        <taxon>Gentianales</taxon>
        <taxon>Rubiaceae</taxon>
        <taxon>Ixoroideae</taxon>
        <taxon>Gardenieae complex</taxon>
        <taxon>Bertiereae - Coffeeae clade</taxon>
        <taxon>Coffeeae</taxon>
        <taxon>Coffea</taxon>
    </lineage>
</organism>
<keyword evidence="2" id="KW-0433">Leucine-rich repeat</keyword>
<evidence type="ECO:0000259" key="8">
    <source>
        <dbReference type="Pfam" id="PF18052"/>
    </source>
</evidence>
<evidence type="ECO:0000259" key="7">
    <source>
        <dbReference type="Pfam" id="PF00931"/>
    </source>
</evidence>
<dbReference type="InterPro" id="IPR038005">
    <property type="entry name" value="RX-like_CC"/>
</dbReference>
<protein>
    <submittedName>
        <fullName evidence="10">Disease resistance protein At1g50180</fullName>
    </submittedName>
</protein>
<evidence type="ECO:0000256" key="6">
    <source>
        <dbReference type="ARBA" id="ARBA00022840"/>
    </source>
</evidence>
<keyword evidence="9" id="KW-1185">Reference proteome</keyword>
<dbReference type="Pfam" id="PF18052">
    <property type="entry name" value="Rx_N"/>
    <property type="match status" value="1"/>
</dbReference>
<evidence type="ECO:0000256" key="5">
    <source>
        <dbReference type="ARBA" id="ARBA00022821"/>
    </source>
</evidence>
<evidence type="ECO:0000256" key="4">
    <source>
        <dbReference type="ARBA" id="ARBA00022741"/>
    </source>
</evidence>
<keyword evidence="6" id="KW-0067">ATP-binding</keyword>
<feature type="domain" description="NB-ARC" evidence="7">
    <location>
        <begin position="123"/>
        <end position="297"/>
    </location>
</feature>